<feature type="transmembrane region" description="Helical" evidence="2">
    <location>
        <begin position="525"/>
        <end position="555"/>
    </location>
</feature>
<accession>A0ABP4TLL7</accession>
<feature type="transmembrane region" description="Helical" evidence="2">
    <location>
        <begin position="636"/>
        <end position="655"/>
    </location>
</feature>
<feature type="transmembrane region" description="Helical" evidence="2">
    <location>
        <begin position="364"/>
        <end position="389"/>
    </location>
</feature>
<evidence type="ECO:0000313" key="4">
    <source>
        <dbReference type="Proteomes" id="UP001501690"/>
    </source>
</evidence>
<dbReference type="Gene3D" id="3.90.550.10">
    <property type="entry name" value="Spore Coat Polysaccharide Biosynthesis Protein SpsA, Chain A"/>
    <property type="match status" value="1"/>
</dbReference>
<organism evidence="3 4">
    <name type="scientific">Microbacterium sediminicola</name>
    <dbReference type="NCBI Taxonomy" id="415210"/>
    <lineage>
        <taxon>Bacteria</taxon>
        <taxon>Bacillati</taxon>
        <taxon>Actinomycetota</taxon>
        <taxon>Actinomycetes</taxon>
        <taxon>Micrococcales</taxon>
        <taxon>Microbacteriaceae</taxon>
        <taxon>Microbacterium</taxon>
    </lineage>
</organism>
<name>A0ABP4TLL7_9MICO</name>
<dbReference type="InterPro" id="IPR050834">
    <property type="entry name" value="Glycosyltransf_2"/>
</dbReference>
<evidence type="ECO:0000256" key="1">
    <source>
        <dbReference type="SAM" id="MobiDB-lite"/>
    </source>
</evidence>
<dbReference type="Proteomes" id="UP001501690">
    <property type="component" value="Unassembled WGS sequence"/>
</dbReference>
<dbReference type="PANTHER" id="PTHR43685:SF3">
    <property type="entry name" value="SLR2126 PROTEIN"/>
    <property type="match status" value="1"/>
</dbReference>
<reference evidence="4" key="1">
    <citation type="journal article" date="2019" name="Int. J. Syst. Evol. Microbiol.">
        <title>The Global Catalogue of Microorganisms (GCM) 10K type strain sequencing project: providing services to taxonomists for standard genome sequencing and annotation.</title>
        <authorList>
            <consortium name="The Broad Institute Genomics Platform"/>
            <consortium name="The Broad Institute Genome Sequencing Center for Infectious Disease"/>
            <person name="Wu L."/>
            <person name="Ma J."/>
        </authorList>
    </citation>
    <scope>NUCLEOTIDE SEQUENCE [LARGE SCALE GENOMIC DNA]</scope>
    <source>
        <strain evidence="4">JCM 15577</strain>
    </source>
</reference>
<feature type="transmembrane region" description="Helical" evidence="2">
    <location>
        <begin position="667"/>
        <end position="687"/>
    </location>
</feature>
<keyword evidence="4" id="KW-1185">Reference proteome</keyword>
<keyword evidence="2" id="KW-1133">Transmembrane helix</keyword>
<dbReference type="InterPro" id="IPR029044">
    <property type="entry name" value="Nucleotide-diphossugar_trans"/>
</dbReference>
<sequence length="985" mass="102865">MPGRVHAIVVVRPDGHTPSAYHLRRTVTALAAQTRRPDEVTIVVCGSDPAVEDAITGGELPICTASGRPTRAVRAPARTRFAAATIAVARETDADTLWLLAQDTTPEPSALERLGGQLELSASLTAVAPKLVRIDDDRRIVSLGASLTRSNRAVELAAGDLDQGQLDMTTDVLGFDIRGVLVDTAAFRALGGIDPALRGADEGLDLAIALRLRGDRVALVPGVRVGVDGDGVAGLPFIESGGERRRALRLQRTAHLHRLLVMSNPLLLVPLWILLPLLALVRSAAQLVTKDPERIIPEWVATIVAMARLRAIARARRRMRRGKRVPWSRLDSLRVSAATARERNQETEDPRAIMRGELRFFSGGGAWLVLAMAVVSLAAFPALLAWPALGGGALEPLRSTVSQLWIDAAYGLRPTGWNVTDPADPFSALIAIIGSLWPFSPSRALVLLWLAALPLAALGGWFAATRITERPMLRIVGGIAWALAPTFLVALVEGIPTAVIVHLLLPWLVFAGAAAQRSWVPAAVASIVAACVVAAAPALAPALAIVLLISLIGAIIRRSGGAVLRMLWLAVPAAALFFPLAIVQGLAGNWWGLLADPGASIPRATPATDAADRWGILLGFPAGSTAGWSGLVPDLILPWLPILLVPLALLALAAATTPRWPVGAAHLGIIILGVGTGIAAAHIVVRFTGAEGLAIWPGGGLSLAWWGVVGAATLTLDQLARALRQRAPGTSPTAVTALAVVSLAALVVLAVPALSAVARGTSALTNGPVSTLPAYVAAEGTQGAQVGTLVLTPQADGSLAVRVVWGESDTIGAESTILETRTSMDVPSQQLAEVAASFVSESTPDAVTTAAAQGIGFVLLSPGASGDSLEAAGLRLEAATSLDQRDELDAVGETEKGALWRITVDVAARPQTAAPLWGAAVTGIQLVVFAVALLLAIPTRRTRSRARRWPRVVGLTRAERDEVLSLPAREQAAPAVPEPEAEESE</sequence>
<feature type="transmembrane region" description="Helical" evidence="2">
    <location>
        <begin position="256"/>
        <end position="275"/>
    </location>
</feature>
<dbReference type="PANTHER" id="PTHR43685">
    <property type="entry name" value="GLYCOSYLTRANSFERASE"/>
    <property type="match status" value="1"/>
</dbReference>
<evidence type="ECO:0000256" key="2">
    <source>
        <dbReference type="SAM" id="Phobius"/>
    </source>
</evidence>
<comment type="caution">
    <text evidence="3">The sequence shown here is derived from an EMBL/GenBank/DDBJ whole genome shotgun (WGS) entry which is preliminary data.</text>
</comment>
<feature type="transmembrane region" description="Helical" evidence="2">
    <location>
        <begin position="916"/>
        <end position="937"/>
    </location>
</feature>
<feature type="transmembrane region" description="Helical" evidence="2">
    <location>
        <begin position="693"/>
        <end position="716"/>
    </location>
</feature>
<dbReference type="EMBL" id="BAAAPL010000001">
    <property type="protein sequence ID" value="GAA1689337.1"/>
    <property type="molecule type" value="Genomic_DNA"/>
</dbReference>
<evidence type="ECO:0008006" key="5">
    <source>
        <dbReference type="Google" id="ProtNLM"/>
    </source>
</evidence>
<gene>
    <name evidence="3" type="ORF">GCM10009808_02780</name>
</gene>
<keyword evidence="2" id="KW-0472">Membrane</keyword>
<feature type="transmembrane region" description="Helical" evidence="2">
    <location>
        <begin position="567"/>
        <end position="587"/>
    </location>
</feature>
<dbReference type="SUPFAM" id="SSF53448">
    <property type="entry name" value="Nucleotide-diphospho-sugar transferases"/>
    <property type="match status" value="1"/>
</dbReference>
<keyword evidence="2" id="KW-0812">Transmembrane</keyword>
<feature type="transmembrane region" description="Helical" evidence="2">
    <location>
        <begin position="476"/>
        <end position="505"/>
    </location>
</feature>
<feature type="transmembrane region" description="Helical" evidence="2">
    <location>
        <begin position="444"/>
        <end position="464"/>
    </location>
</feature>
<proteinExistence type="predicted"/>
<dbReference type="RefSeq" id="WP_344068182.1">
    <property type="nucleotide sequence ID" value="NZ_BAAAPL010000001.1"/>
</dbReference>
<protein>
    <recommendedName>
        <fullName evidence="5">Glycosyltransferase, GT2 family</fullName>
    </recommendedName>
</protein>
<feature type="transmembrane region" description="Helical" evidence="2">
    <location>
        <begin position="737"/>
        <end position="758"/>
    </location>
</feature>
<evidence type="ECO:0000313" key="3">
    <source>
        <dbReference type="EMBL" id="GAA1689337.1"/>
    </source>
</evidence>
<feature type="transmembrane region" description="Helical" evidence="2">
    <location>
        <begin position="295"/>
        <end position="313"/>
    </location>
</feature>
<feature type="region of interest" description="Disordered" evidence="1">
    <location>
        <begin position="964"/>
        <end position="985"/>
    </location>
</feature>